<dbReference type="InterPro" id="IPR006127">
    <property type="entry name" value="ZnuA-like"/>
</dbReference>
<protein>
    <submittedName>
        <fullName evidence="7">Zinc ABC transporter substrate-binding protein</fullName>
    </submittedName>
</protein>
<evidence type="ECO:0000313" key="7">
    <source>
        <dbReference type="EMBL" id="MBC3536881.1"/>
    </source>
</evidence>
<dbReference type="PRINTS" id="PR00690">
    <property type="entry name" value="ADHESNFAMILY"/>
</dbReference>
<comment type="caution">
    <text evidence="7">The sequence shown here is derived from an EMBL/GenBank/DDBJ whole genome shotgun (WGS) entry which is preliminary data.</text>
</comment>
<dbReference type="Proteomes" id="UP000606870">
    <property type="component" value="Unassembled WGS sequence"/>
</dbReference>
<dbReference type="PANTHER" id="PTHR42953">
    <property type="entry name" value="HIGH-AFFINITY ZINC UPTAKE SYSTEM PROTEIN ZNUA-RELATED"/>
    <property type="match status" value="1"/>
</dbReference>
<evidence type="ECO:0000256" key="5">
    <source>
        <dbReference type="SAM" id="Coils"/>
    </source>
</evidence>
<comment type="similarity">
    <text evidence="1 4">Belongs to the bacterial solute-binding protein 9 family.</text>
</comment>
<evidence type="ECO:0000256" key="4">
    <source>
        <dbReference type="RuleBase" id="RU003512"/>
    </source>
</evidence>
<keyword evidence="5" id="KW-0175">Coiled coil</keyword>
<dbReference type="PANTHER" id="PTHR42953:SF3">
    <property type="entry name" value="HIGH-AFFINITY ZINC UPTAKE SYSTEM PROTEIN ZNUA"/>
    <property type="match status" value="1"/>
</dbReference>
<dbReference type="SUPFAM" id="SSF53807">
    <property type="entry name" value="Helical backbone' metal receptor"/>
    <property type="match status" value="1"/>
</dbReference>
<dbReference type="PRINTS" id="PR00691">
    <property type="entry name" value="ADHESINB"/>
</dbReference>
<name>A0ABR6VHW5_9FIRM</name>
<dbReference type="InterPro" id="IPR006129">
    <property type="entry name" value="AdhesinB"/>
</dbReference>
<proteinExistence type="inferred from homology"/>
<dbReference type="Gene3D" id="3.40.50.1980">
    <property type="entry name" value="Nitrogenase molybdenum iron protein domain"/>
    <property type="match status" value="2"/>
</dbReference>
<dbReference type="Pfam" id="PF01297">
    <property type="entry name" value="ZnuA"/>
    <property type="match status" value="1"/>
</dbReference>
<dbReference type="PROSITE" id="PS51257">
    <property type="entry name" value="PROKAR_LIPOPROTEIN"/>
    <property type="match status" value="1"/>
</dbReference>
<keyword evidence="2 4" id="KW-0813">Transport</keyword>
<evidence type="ECO:0000256" key="3">
    <source>
        <dbReference type="ARBA" id="ARBA00022729"/>
    </source>
</evidence>
<feature type="coiled-coil region" evidence="5">
    <location>
        <begin position="170"/>
        <end position="197"/>
    </location>
</feature>
<reference evidence="7 8" key="1">
    <citation type="submission" date="2020-08" db="EMBL/GenBank/DDBJ databases">
        <authorList>
            <person name="Liu C."/>
            <person name="Sun Q."/>
        </authorList>
    </citation>
    <scope>NUCLEOTIDE SEQUENCE [LARGE SCALE GENOMIC DNA]</scope>
    <source>
        <strain evidence="7 8">NSJ-59</strain>
    </source>
</reference>
<evidence type="ECO:0000256" key="2">
    <source>
        <dbReference type="ARBA" id="ARBA00022448"/>
    </source>
</evidence>
<dbReference type="RefSeq" id="WP_186503038.1">
    <property type="nucleotide sequence ID" value="NZ_JACOGK010000016.1"/>
</dbReference>
<evidence type="ECO:0000313" key="8">
    <source>
        <dbReference type="Proteomes" id="UP000606870"/>
    </source>
</evidence>
<evidence type="ECO:0000256" key="1">
    <source>
        <dbReference type="ARBA" id="ARBA00011028"/>
    </source>
</evidence>
<evidence type="ECO:0000256" key="6">
    <source>
        <dbReference type="SAM" id="SignalP"/>
    </source>
</evidence>
<dbReference type="CDD" id="cd01017">
    <property type="entry name" value="AdcA"/>
    <property type="match status" value="1"/>
</dbReference>
<accession>A0ABR6VHW5</accession>
<sequence>MEVTLVKKCFIFLLSLCLIAGLAGCGGTSEKAANTDGKLKVAVSFDAMREFVQAVGGDKVSIIEIIPDGTEPHEFQPTAKRMKLLHDANVFVMQGLGMEPWAEAMIKAADNPKLVVVEAGTGVSAITNTDEDEIKEHGQYDPHAWLSPSCAQIEVQNIADGLAKADPKNAGYYQANAKAYKEQLQALQNEYTQKFSALPHKDFVTGHAAFAYLCRDFGLEQKSVESVFAAGEPTTNQMKELVDYCRDNHVKTIFSEELVSPKTSETLAREVGAKVQPIHTMESSEGGATYLDRMKENLQRIYESLQ</sequence>
<gene>
    <name evidence="7" type="ORF">H8J70_06425</name>
</gene>
<dbReference type="EMBL" id="JACOGK010000016">
    <property type="protein sequence ID" value="MBC3536881.1"/>
    <property type="molecule type" value="Genomic_DNA"/>
</dbReference>
<feature type="chain" id="PRO_5045951720" evidence="6">
    <location>
        <begin position="24"/>
        <end position="306"/>
    </location>
</feature>
<dbReference type="InterPro" id="IPR050492">
    <property type="entry name" value="Bact_metal-bind_prot9"/>
</dbReference>
<organism evidence="7 8">
    <name type="scientific">Megasphaera hominis</name>
    <dbReference type="NCBI Taxonomy" id="159836"/>
    <lineage>
        <taxon>Bacteria</taxon>
        <taxon>Bacillati</taxon>
        <taxon>Bacillota</taxon>
        <taxon>Negativicutes</taxon>
        <taxon>Veillonellales</taxon>
        <taxon>Veillonellaceae</taxon>
        <taxon>Megasphaera</taxon>
    </lineage>
</organism>
<feature type="signal peptide" evidence="6">
    <location>
        <begin position="1"/>
        <end position="23"/>
    </location>
</feature>
<keyword evidence="3 6" id="KW-0732">Signal</keyword>
<dbReference type="InterPro" id="IPR006128">
    <property type="entry name" value="Lipoprotein_PsaA-like"/>
</dbReference>
<keyword evidence="8" id="KW-1185">Reference proteome</keyword>